<reference evidence="2" key="1">
    <citation type="journal article" date="2019" name="Int. J. Syst. Evol. Microbiol.">
        <title>The Global Catalogue of Microorganisms (GCM) 10K type strain sequencing project: providing services to taxonomists for standard genome sequencing and annotation.</title>
        <authorList>
            <consortium name="The Broad Institute Genomics Platform"/>
            <consortium name="The Broad Institute Genome Sequencing Center for Infectious Disease"/>
            <person name="Wu L."/>
            <person name="Ma J."/>
        </authorList>
    </citation>
    <scope>NUCLEOTIDE SEQUENCE [LARGE SCALE GENOMIC DNA]</scope>
    <source>
        <strain evidence="2">KCTC 42087</strain>
    </source>
</reference>
<evidence type="ECO:0000313" key="1">
    <source>
        <dbReference type="EMBL" id="MFC5744683.1"/>
    </source>
</evidence>
<keyword evidence="1" id="KW-0223">Dioxygenase</keyword>
<name>A0ABW0ZTF8_9ACTN</name>
<sequence length="271" mass="29362">MTGAAQDLRERLLADGYAFPVPVLRPEEAAELLAAVRRHEQISRRVGGRVAQRWNSPKLHLLAPWADRLVRDERLLDMVTGIIGPDVLVWSTTVFTRPAGGAGRLAWHQDALHYGWTNPRGNAVRVWLALTGTTRENGTMRFLPGPHNSELVPHRASGGPYGLEVDMDIDEAAGVDVLLAPGEASLHTPTTVHSSGPSTATTDRVCFAIDYISPALRQLPAPDSALLVRGSATPGSFALEEPPDSEYGAAGLRRFHEAVLVRDKHFAAVGR</sequence>
<dbReference type="SUPFAM" id="SSF51197">
    <property type="entry name" value="Clavaminate synthase-like"/>
    <property type="match status" value="1"/>
</dbReference>
<keyword evidence="2" id="KW-1185">Reference proteome</keyword>
<keyword evidence="1" id="KW-0560">Oxidoreductase</keyword>
<dbReference type="Pfam" id="PF05721">
    <property type="entry name" value="PhyH"/>
    <property type="match status" value="1"/>
</dbReference>
<gene>
    <name evidence="1" type="ORF">ACFPZN_03530</name>
</gene>
<protein>
    <submittedName>
        <fullName evidence="1">Phytanoyl-CoA dioxygenase family protein</fullName>
    </submittedName>
</protein>
<proteinExistence type="predicted"/>
<organism evidence="1 2">
    <name type="scientific">Actinomadura rugatobispora</name>
    <dbReference type="NCBI Taxonomy" id="1994"/>
    <lineage>
        <taxon>Bacteria</taxon>
        <taxon>Bacillati</taxon>
        <taxon>Actinomycetota</taxon>
        <taxon>Actinomycetes</taxon>
        <taxon>Streptosporangiales</taxon>
        <taxon>Thermomonosporaceae</taxon>
        <taxon>Actinomadura</taxon>
    </lineage>
</organism>
<dbReference type="InterPro" id="IPR008775">
    <property type="entry name" value="Phytyl_CoA_dOase-like"/>
</dbReference>
<dbReference type="RefSeq" id="WP_378280064.1">
    <property type="nucleotide sequence ID" value="NZ_JBHSON010000004.1"/>
</dbReference>
<dbReference type="Gene3D" id="2.60.120.620">
    <property type="entry name" value="q2cbj1_9rhob like domain"/>
    <property type="match status" value="1"/>
</dbReference>
<evidence type="ECO:0000313" key="2">
    <source>
        <dbReference type="Proteomes" id="UP001596074"/>
    </source>
</evidence>
<comment type="caution">
    <text evidence="1">The sequence shown here is derived from an EMBL/GenBank/DDBJ whole genome shotgun (WGS) entry which is preliminary data.</text>
</comment>
<dbReference type="PANTHER" id="PTHR20883:SF46">
    <property type="entry name" value="PHYTANOYL-COA HYDROXYLASE"/>
    <property type="match status" value="1"/>
</dbReference>
<dbReference type="Proteomes" id="UP001596074">
    <property type="component" value="Unassembled WGS sequence"/>
</dbReference>
<accession>A0ABW0ZTF8</accession>
<dbReference type="PANTHER" id="PTHR20883">
    <property type="entry name" value="PHYTANOYL-COA DIOXYGENASE DOMAIN CONTAINING 1"/>
    <property type="match status" value="1"/>
</dbReference>
<dbReference type="GO" id="GO:0051213">
    <property type="term" value="F:dioxygenase activity"/>
    <property type="evidence" value="ECO:0007669"/>
    <property type="project" value="UniProtKB-KW"/>
</dbReference>
<dbReference type="EMBL" id="JBHSON010000004">
    <property type="protein sequence ID" value="MFC5744683.1"/>
    <property type="molecule type" value="Genomic_DNA"/>
</dbReference>